<accession>A0A6A2YRL1</accession>
<dbReference type="InterPro" id="IPR021133">
    <property type="entry name" value="HEAT_type_2"/>
</dbReference>
<evidence type="ECO:0000256" key="1">
    <source>
        <dbReference type="PROSITE-ProRule" id="PRU00103"/>
    </source>
</evidence>
<evidence type="ECO:0000313" key="2">
    <source>
        <dbReference type="EMBL" id="KAE8682004.1"/>
    </source>
</evidence>
<dbReference type="Proteomes" id="UP000436088">
    <property type="component" value="Unassembled WGS sequence"/>
</dbReference>
<feature type="repeat" description="HEAT" evidence="1">
    <location>
        <begin position="92"/>
        <end position="127"/>
    </location>
</feature>
<dbReference type="AlphaFoldDB" id="A0A6A2YRL1"/>
<protein>
    <submittedName>
        <fullName evidence="2">Protein VAC14-like protein</fullName>
    </submittedName>
</protein>
<dbReference type="GO" id="GO:0010008">
    <property type="term" value="C:endosome membrane"/>
    <property type="evidence" value="ECO:0007669"/>
    <property type="project" value="TreeGrafter"/>
</dbReference>
<dbReference type="GO" id="GO:0070772">
    <property type="term" value="C:PAS complex"/>
    <property type="evidence" value="ECO:0007669"/>
    <property type="project" value="InterPro"/>
</dbReference>
<dbReference type="Pfam" id="PF12755">
    <property type="entry name" value="Vac14_Fab1_bd"/>
    <property type="match status" value="1"/>
</dbReference>
<dbReference type="FunFam" id="1.25.10.10:FF:001082">
    <property type="entry name" value="ARM repeat superfamily protein"/>
    <property type="match status" value="1"/>
</dbReference>
<sequence length="384" mass="43136">MADALSVIPASLFRNLSDKLYEKRKHAALEIEGIVKQLASSGYHEKISAVINLLAMEFVYSPQANHRKGGLIGLAAATVGLTSEAAQHLEQIVPPVLSSFSDQDSRVRYYACEALYNIAKVVRGDLIIFFNQIFNALCKLSADPDVNVQSAAHLLDRLVKDIVTECDQFSIKEFIPLLRERMNVLNPYVRQFLVGWITVLDSVPDIDMLGFLPDFLDGLFNMLSDSSREIRQQADSALSEFLQEIKNSPSVDYGRMAEILVQRAAAPDEFTRLTAITWVRAILPCISDKEEKTRVVARETNEALRAIEANPAENFDVGAVLSIARRQLDSEWEASRIEALNWISTLLNRYRAEVFCFLNDIFDTLLKALSDSSDEVNFWSCFCV</sequence>
<dbReference type="FunFam" id="1.25.10.10:FF:000411">
    <property type="entry name" value="protein VAC14 homolog"/>
    <property type="match status" value="1"/>
</dbReference>
<dbReference type="PANTHER" id="PTHR16023:SF0">
    <property type="entry name" value="PROTEIN VAC14 HOMOLOG"/>
    <property type="match status" value="1"/>
</dbReference>
<evidence type="ECO:0000313" key="3">
    <source>
        <dbReference type="Proteomes" id="UP000436088"/>
    </source>
</evidence>
<reference evidence="2" key="1">
    <citation type="submission" date="2019-09" db="EMBL/GenBank/DDBJ databases">
        <title>Draft genome information of white flower Hibiscus syriacus.</title>
        <authorList>
            <person name="Kim Y.-M."/>
        </authorList>
    </citation>
    <scope>NUCLEOTIDE SEQUENCE [LARGE SCALE GENOMIC DNA]</scope>
    <source>
        <strain evidence="2">YM2019G1</strain>
    </source>
</reference>
<comment type="caution">
    <text evidence="2">The sequence shown here is derived from an EMBL/GenBank/DDBJ whole genome shotgun (WGS) entry which is preliminary data.</text>
</comment>
<dbReference type="InterPro" id="IPR011989">
    <property type="entry name" value="ARM-like"/>
</dbReference>
<dbReference type="GO" id="GO:0006661">
    <property type="term" value="P:phosphatidylinositol biosynthetic process"/>
    <property type="evidence" value="ECO:0007669"/>
    <property type="project" value="InterPro"/>
</dbReference>
<dbReference type="EMBL" id="VEPZ02001293">
    <property type="protein sequence ID" value="KAE8682004.1"/>
    <property type="molecule type" value="Genomic_DNA"/>
</dbReference>
<dbReference type="Gene3D" id="1.25.10.10">
    <property type="entry name" value="Leucine-rich Repeat Variant"/>
    <property type="match status" value="2"/>
</dbReference>
<gene>
    <name evidence="2" type="ORF">F3Y22_tig00111277pilonHSYRG00053</name>
</gene>
<name>A0A6A2YRL1_HIBSY</name>
<dbReference type="InterPro" id="IPR026825">
    <property type="entry name" value="Vac14"/>
</dbReference>
<dbReference type="InterPro" id="IPR016024">
    <property type="entry name" value="ARM-type_fold"/>
</dbReference>
<dbReference type="SUPFAM" id="SSF48371">
    <property type="entry name" value="ARM repeat"/>
    <property type="match status" value="1"/>
</dbReference>
<proteinExistence type="predicted"/>
<organism evidence="2 3">
    <name type="scientific">Hibiscus syriacus</name>
    <name type="common">Rose of Sharon</name>
    <dbReference type="NCBI Taxonomy" id="106335"/>
    <lineage>
        <taxon>Eukaryota</taxon>
        <taxon>Viridiplantae</taxon>
        <taxon>Streptophyta</taxon>
        <taxon>Embryophyta</taxon>
        <taxon>Tracheophyta</taxon>
        <taxon>Spermatophyta</taxon>
        <taxon>Magnoliopsida</taxon>
        <taxon>eudicotyledons</taxon>
        <taxon>Gunneridae</taxon>
        <taxon>Pentapetalae</taxon>
        <taxon>rosids</taxon>
        <taxon>malvids</taxon>
        <taxon>Malvales</taxon>
        <taxon>Malvaceae</taxon>
        <taxon>Malvoideae</taxon>
        <taxon>Hibiscus</taxon>
    </lineage>
</organism>
<dbReference type="PANTHER" id="PTHR16023">
    <property type="entry name" value="TAX1 BINDING PROTEIN-RELATED"/>
    <property type="match status" value="1"/>
</dbReference>
<dbReference type="PROSITE" id="PS50077">
    <property type="entry name" value="HEAT_REPEAT"/>
    <property type="match status" value="1"/>
</dbReference>
<keyword evidence="3" id="KW-1185">Reference proteome</keyword>